<dbReference type="GeneID" id="73332411"/>
<proteinExistence type="predicted"/>
<feature type="chain" id="PRO_5041464878" evidence="1">
    <location>
        <begin position="20"/>
        <end position="103"/>
    </location>
</feature>
<evidence type="ECO:0000313" key="3">
    <source>
        <dbReference type="Proteomes" id="UP001055115"/>
    </source>
</evidence>
<dbReference type="Proteomes" id="UP001055115">
    <property type="component" value="Unassembled WGS sequence"/>
</dbReference>
<dbReference type="EMBL" id="BQXU01000048">
    <property type="protein sequence ID" value="GKT51428.1"/>
    <property type="molecule type" value="Genomic_DNA"/>
</dbReference>
<reference evidence="2 3" key="1">
    <citation type="submission" date="2022-03" db="EMBL/GenBank/DDBJ databases">
        <title>Genome data of Colletotrichum spp.</title>
        <authorList>
            <person name="Utami Y.D."/>
            <person name="Hiruma K."/>
        </authorList>
    </citation>
    <scope>NUCLEOTIDE SEQUENCE [LARGE SCALE GENOMIC DNA]</scope>
    <source>
        <strain evidence="2 3">MAFF 239500</strain>
    </source>
</reference>
<sequence length="103" mass="10616">MQIHATAIIAALLPTLALSCSTYGSCMCQNADNSANNAATKKICANFAGNYISSPSNGRDYCSIGVANVGIGGGVALFFNNCRWRTACNNIGAAGDSSCWAKQ</sequence>
<keyword evidence="1" id="KW-0732">Signal</keyword>
<evidence type="ECO:0000313" key="2">
    <source>
        <dbReference type="EMBL" id="GKT51428.1"/>
    </source>
</evidence>
<accession>A0AA37PFM6</accession>
<gene>
    <name evidence="2" type="ORF">ColSpa_11609</name>
</gene>
<evidence type="ECO:0000256" key="1">
    <source>
        <dbReference type="SAM" id="SignalP"/>
    </source>
</evidence>
<dbReference type="RefSeq" id="XP_049133778.1">
    <property type="nucleotide sequence ID" value="XM_049277821.1"/>
</dbReference>
<keyword evidence="3" id="KW-1185">Reference proteome</keyword>
<name>A0AA37PFM6_9PEZI</name>
<organism evidence="2 3">
    <name type="scientific">Colletotrichum spaethianum</name>
    <dbReference type="NCBI Taxonomy" id="700344"/>
    <lineage>
        <taxon>Eukaryota</taxon>
        <taxon>Fungi</taxon>
        <taxon>Dikarya</taxon>
        <taxon>Ascomycota</taxon>
        <taxon>Pezizomycotina</taxon>
        <taxon>Sordariomycetes</taxon>
        <taxon>Hypocreomycetidae</taxon>
        <taxon>Glomerellales</taxon>
        <taxon>Glomerellaceae</taxon>
        <taxon>Colletotrichum</taxon>
        <taxon>Colletotrichum spaethianum species complex</taxon>
    </lineage>
</organism>
<dbReference type="AlphaFoldDB" id="A0AA37PFM6"/>
<comment type="caution">
    <text evidence="2">The sequence shown here is derived from an EMBL/GenBank/DDBJ whole genome shotgun (WGS) entry which is preliminary data.</text>
</comment>
<protein>
    <submittedName>
        <fullName evidence="2">Uncharacterized protein</fullName>
    </submittedName>
</protein>
<feature type="signal peptide" evidence="1">
    <location>
        <begin position="1"/>
        <end position="19"/>
    </location>
</feature>